<reference evidence="2 3" key="1">
    <citation type="submission" date="2024-12" db="EMBL/GenBank/DDBJ databases">
        <title>The unique morphological basis and parallel evolutionary history of personate flowers in Penstemon.</title>
        <authorList>
            <person name="Depatie T.H."/>
            <person name="Wessinger C.A."/>
        </authorList>
    </citation>
    <scope>NUCLEOTIDE SEQUENCE [LARGE SCALE GENOMIC DNA]</scope>
    <source>
        <strain evidence="2">WTNN_2</strain>
        <tissue evidence="2">Leaf</tissue>
    </source>
</reference>
<organism evidence="2 3">
    <name type="scientific">Penstemon smallii</name>
    <dbReference type="NCBI Taxonomy" id="265156"/>
    <lineage>
        <taxon>Eukaryota</taxon>
        <taxon>Viridiplantae</taxon>
        <taxon>Streptophyta</taxon>
        <taxon>Embryophyta</taxon>
        <taxon>Tracheophyta</taxon>
        <taxon>Spermatophyta</taxon>
        <taxon>Magnoliopsida</taxon>
        <taxon>eudicotyledons</taxon>
        <taxon>Gunneridae</taxon>
        <taxon>Pentapetalae</taxon>
        <taxon>asterids</taxon>
        <taxon>lamiids</taxon>
        <taxon>Lamiales</taxon>
        <taxon>Plantaginaceae</taxon>
        <taxon>Cheloneae</taxon>
        <taxon>Penstemon</taxon>
    </lineage>
</organism>
<keyword evidence="3" id="KW-1185">Reference proteome</keyword>
<accession>A0ABD3SV46</accession>
<protein>
    <submittedName>
        <fullName evidence="2">Uncharacterized protein</fullName>
    </submittedName>
</protein>
<evidence type="ECO:0000313" key="2">
    <source>
        <dbReference type="EMBL" id="KAL3828345.1"/>
    </source>
</evidence>
<dbReference type="Proteomes" id="UP001634393">
    <property type="component" value="Unassembled WGS sequence"/>
</dbReference>
<dbReference type="PANTHER" id="PTHR34463:SF12">
    <property type="entry name" value="GLYCINE-RICH PROTEIN"/>
    <property type="match status" value="1"/>
</dbReference>
<evidence type="ECO:0000313" key="3">
    <source>
        <dbReference type="Proteomes" id="UP001634393"/>
    </source>
</evidence>
<feature type="signal peptide" evidence="1">
    <location>
        <begin position="1"/>
        <end position="19"/>
    </location>
</feature>
<keyword evidence="1" id="KW-0732">Signal</keyword>
<name>A0ABD3SV46_9LAMI</name>
<comment type="caution">
    <text evidence="2">The sequence shown here is derived from an EMBL/GenBank/DDBJ whole genome shotgun (WGS) entry which is preliminary data.</text>
</comment>
<dbReference type="PANTHER" id="PTHR34463">
    <property type="entry name" value="GLYCINE-RICH PROTEIN"/>
    <property type="match status" value="1"/>
</dbReference>
<dbReference type="AlphaFoldDB" id="A0ABD3SV46"/>
<dbReference type="EMBL" id="JBJXBP010000005">
    <property type="protein sequence ID" value="KAL3828345.1"/>
    <property type="molecule type" value="Genomic_DNA"/>
</dbReference>
<evidence type="ECO:0000256" key="1">
    <source>
        <dbReference type="SAM" id="SignalP"/>
    </source>
</evidence>
<sequence>MAKLYVIIFLAIALAHVSARNIPNDQTKPIDALAPVVENTKDVVFANVPVANGVDDEKNFITYGGVGGWAGIGGYAGVLPTLGGFGGMGGAGGVGGVGGLGGLGGGVGGGAGIAGGIGKGGLFNIGPLTQ</sequence>
<feature type="chain" id="PRO_5044842021" evidence="1">
    <location>
        <begin position="20"/>
        <end position="130"/>
    </location>
</feature>
<proteinExistence type="predicted"/>
<gene>
    <name evidence="2" type="ORF">ACJIZ3_017147</name>
</gene>